<dbReference type="InterPro" id="IPR051212">
    <property type="entry name" value="Type-I_RE_S_subunit"/>
</dbReference>
<organism evidence="6 7">
    <name type="scientific">Rufibacter immobilis</name>
    <dbReference type="NCBI Taxonomy" id="1348778"/>
    <lineage>
        <taxon>Bacteria</taxon>
        <taxon>Pseudomonadati</taxon>
        <taxon>Bacteroidota</taxon>
        <taxon>Cytophagia</taxon>
        <taxon>Cytophagales</taxon>
        <taxon>Hymenobacteraceae</taxon>
        <taxon>Rufibacter</taxon>
    </lineage>
</organism>
<evidence type="ECO:0000256" key="1">
    <source>
        <dbReference type="ARBA" id="ARBA00010923"/>
    </source>
</evidence>
<evidence type="ECO:0000256" key="3">
    <source>
        <dbReference type="ARBA" id="ARBA00023125"/>
    </source>
</evidence>
<keyword evidence="6" id="KW-0255">Endonuclease</keyword>
<evidence type="ECO:0000313" key="6">
    <source>
        <dbReference type="EMBL" id="RNI27384.1"/>
    </source>
</evidence>
<dbReference type="InterPro" id="IPR000055">
    <property type="entry name" value="Restrct_endonuc_typeI_TRD"/>
</dbReference>
<keyword evidence="6" id="KW-0540">Nuclease</keyword>
<dbReference type="GO" id="GO:0009307">
    <property type="term" value="P:DNA restriction-modification system"/>
    <property type="evidence" value="ECO:0007669"/>
    <property type="project" value="UniProtKB-KW"/>
</dbReference>
<dbReference type="Gene3D" id="3.90.220.20">
    <property type="entry name" value="DNA methylase specificity domains"/>
    <property type="match status" value="2"/>
</dbReference>
<feature type="domain" description="Type I restriction modification DNA specificity" evidence="5">
    <location>
        <begin position="376"/>
        <end position="558"/>
    </location>
</feature>
<dbReference type="AlphaFoldDB" id="A0A3M9MPC4"/>
<dbReference type="PANTHER" id="PTHR43140:SF1">
    <property type="entry name" value="TYPE I RESTRICTION ENZYME ECOKI SPECIFICITY SUBUNIT"/>
    <property type="match status" value="1"/>
</dbReference>
<dbReference type="GO" id="GO:0003677">
    <property type="term" value="F:DNA binding"/>
    <property type="evidence" value="ECO:0007669"/>
    <property type="project" value="UniProtKB-KW"/>
</dbReference>
<dbReference type="Pfam" id="PF01420">
    <property type="entry name" value="Methylase_S"/>
    <property type="match status" value="2"/>
</dbReference>
<proteinExistence type="inferred from homology"/>
<evidence type="ECO:0000256" key="4">
    <source>
        <dbReference type="SAM" id="Coils"/>
    </source>
</evidence>
<name>A0A3M9MPC4_9BACT</name>
<feature type="coiled-coil region" evidence="4">
    <location>
        <begin position="535"/>
        <end position="569"/>
    </location>
</feature>
<dbReference type="InterPro" id="IPR044946">
    <property type="entry name" value="Restrct_endonuc_typeI_TRD_sf"/>
</dbReference>
<evidence type="ECO:0000259" key="5">
    <source>
        <dbReference type="Pfam" id="PF01420"/>
    </source>
</evidence>
<keyword evidence="4" id="KW-0175">Coiled coil</keyword>
<dbReference type="SUPFAM" id="SSF116734">
    <property type="entry name" value="DNA methylase specificity domain"/>
    <property type="match status" value="2"/>
</dbReference>
<gene>
    <name evidence="6" type="ORF">EFA69_14690</name>
</gene>
<dbReference type="CDD" id="cd17264">
    <property type="entry name" value="RMtype1_S_Eco3763I-TRD2-CR2_like"/>
    <property type="match status" value="1"/>
</dbReference>
<dbReference type="OrthoDB" id="825893at2"/>
<sequence length="585" mass="65687">MVLLEQFEQLTGHPKNAAKLKELVLQLAVQGKLTEAWRNQHPNVEPASELLKRVLAEKAKLVKGKKFKTTNSISISVEDEKYNMPTSWASCMLDELGIVNPRNQVDDDTRVSFIPMTLVSEKYGITPVFEERSWKEVKSGFTHVAENDVALAKITPCFENSKAGVFKGLINGFGAATTELHVFRSISKEVLPEYIYILFKSPKFLEDGKLNMRGAAGQKRVPTEFVKCYPVPLPPLAEQEAIVARVEELMQKIEELEKGALERIQLQKSLGEAALQALTTAPADELEQQWLFLKEHFHLLFTQEANVKKLREAILQLAVQGKLTSAWRQQNPTVQPAAQLLQQIQAQKAQLVKEKKIKKEKPLEPIAESEVPYVLPEGWVWCRMNDISQFENGDRSSNYPSGVDIKAEGIPFFSTKNIKNKLVNFSNLDFITPAKFESLRSGKAQDNDILFVLRGSVGKVGLFKANEQYKKGFINAQIIIIRNYLSEIVSYCMTYLTSSLFSELLIDKSSGSAQQQLSAGNLKFILFPLPPLAEQEAIVAKVDQLMQMCEALENQLKQSNQQSEALMQAVVHAALQPQEEPVLEA</sequence>
<evidence type="ECO:0000313" key="7">
    <source>
        <dbReference type="Proteomes" id="UP000271010"/>
    </source>
</evidence>
<reference evidence="6 7" key="1">
    <citation type="submission" date="2018-11" db="EMBL/GenBank/DDBJ databases">
        <title>Rufibacter latericius sp. nov., isolated from water in Baiyang Lake.</title>
        <authorList>
            <person name="Yang Y."/>
        </authorList>
    </citation>
    <scope>NUCLEOTIDE SEQUENCE [LARGE SCALE GENOMIC DNA]</scope>
    <source>
        <strain evidence="6 7">MCC P1</strain>
    </source>
</reference>
<evidence type="ECO:0000256" key="2">
    <source>
        <dbReference type="ARBA" id="ARBA00022747"/>
    </source>
</evidence>
<dbReference type="Proteomes" id="UP000271010">
    <property type="component" value="Unassembled WGS sequence"/>
</dbReference>
<keyword evidence="2" id="KW-0680">Restriction system</keyword>
<dbReference type="PANTHER" id="PTHR43140">
    <property type="entry name" value="TYPE-1 RESTRICTION ENZYME ECOKI SPECIFICITY PROTEIN"/>
    <property type="match status" value="1"/>
</dbReference>
<comment type="similarity">
    <text evidence="1">Belongs to the type-I restriction system S methylase family.</text>
</comment>
<keyword evidence="7" id="KW-1185">Reference proteome</keyword>
<dbReference type="GO" id="GO:0004519">
    <property type="term" value="F:endonuclease activity"/>
    <property type="evidence" value="ECO:0007669"/>
    <property type="project" value="UniProtKB-KW"/>
</dbReference>
<dbReference type="EMBL" id="RJJE01000017">
    <property type="protein sequence ID" value="RNI27384.1"/>
    <property type="molecule type" value="Genomic_DNA"/>
</dbReference>
<dbReference type="RefSeq" id="WP_123133852.1">
    <property type="nucleotide sequence ID" value="NZ_RJJE01000017.1"/>
</dbReference>
<protein>
    <submittedName>
        <fullName evidence="6">Restriction endonuclease subunit S</fullName>
    </submittedName>
</protein>
<keyword evidence="6" id="KW-0378">Hydrolase</keyword>
<dbReference type="CDD" id="cd17260">
    <property type="entry name" value="RMtype1_S_EcoEI-TRD1-CR1_like"/>
    <property type="match status" value="1"/>
</dbReference>
<accession>A0A3M9MPC4</accession>
<keyword evidence="3" id="KW-0238">DNA-binding</keyword>
<feature type="domain" description="Type I restriction modification DNA specificity" evidence="5">
    <location>
        <begin position="136"/>
        <end position="264"/>
    </location>
</feature>
<comment type="caution">
    <text evidence="6">The sequence shown here is derived from an EMBL/GenBank/DDBJ whole genome shotgun (WGS) entry which is preliminary data.</text>
</comment>